<evidence type="ECO:0000256" key="1">
    <source>
        <dbReference type="ARBA" id="ARBA00001139"/>
    </source>
</evidence>
<proteinExistence type="inferred from homology"/>
<dbReference type="Proteomes" id="UP000199438">
    <property type="component" value="Unassembled WGS sequence"/>
</dbReference>
<dbReference type="Pfam" id="PF06039">
    <property type="entry name" value="Mqo"/>
    <property type="match status" value="1"/>
</dbReference>
<evidence type="ECO:0000256" key="7">
    <source>
        <dbReference type="ARBA" id="ARBA00022827"/>
    </source>
</evidence>
<dbReference type="NCBIfam" id="NF009875">
    <property type="entry name" value="PRK13339.1"/>
    <property type="match status" value="1"/>
</dbReference>
<keyword evidence="8 9" id="KW-0560">Oxidoreductase</keyword>
<accession>A0A1I1LZF9</accession>
<dbReference type="PANTHER" id="PTHR43104:SF2">
    <property type="entry name" value="L-2-HYDROXYGLUTARATE DEHYDROGENASE, MITOCHONDRIAL"/>
    <property type="match status" value="1"/>
</dbReference>
<keyword evidence="6 9" id="KW-0285">Flavoprotein</keyword>
<dbReference type="PANTHER" id="PTHR43104">
    <property type="entry name" value="L-2-HYDROXYGLUTARATE DEHYDROGENASE, MITOCHONDRIAL"/>
    <property type="match status" value="1"/>
</dbReference>
<dbReference type="EMBL" id="FOKV01000008">
    <property type="protein sequence ID" value="SFC75713.1"/>
    <property type="molecule type" value="Genomic_DNA"/>
</dbReference>
<comment type="cofactor">
    <cofactor evidence="2 9">
        <name>FAD</name>
        <dbReference type="ChEBI" id="CHEBI:57692"/>
    </cofactor>
</comment>
<evidence type="ECO:0000313" key="11">
    <source>
        <dbReference type="Proteomes" id="UP000199438"/>
    </source>
</evidence>
<dbReference type="NCBIfam" id="NF003611">
    <property type="entry name" value="PRK05257.3-2"/>
    <property type="match status" value="1"/>
</dbReference>
<evidence type="ECO:0000256" key="8">
    <source>
        <dbReference type="ARBA" id="ARBA00023002"/>
    </source>
</evidence>
<comment type="pathway">
    <text evidence="3 9">Carbohydrate metabolism; tricarboxylic acid cycle; oxaloacetate from (S)-malate (quinone route): step 1/1.</text>
</comment>
<reference evidence="11" key="1">
    <citation type="submission" date="2016-10" db="EMBL/GenBank/DDBJ databases">
        <authorList>
            <person name="Varghese N."/>
            <person name="Submissions S."/>
        </authorList>
    </citation>
    <scope>NUCLEOTIDE SEQUENCE [LARGE SCALE GENOMIC DNA]</scope>
    <source>
        <strain evidence="11">DSM 24499</strain>
    </source>
</reference>
<organism evidence="10 11">
    <name type="scientific">Zunongwangia mangrovi</name>
    <dbReference type="NCBI Taxonomy" id="1334022"/>
    <lineage>
        <taxon>Bacteria</taxon>
        <taxon>Pseudomonadati</taxon>
        <taxon>Bacteroidota</taxon>
        <taxon>Flavobacteriia</taxon>
        <taxon>Flavobacteriales</taxon>
        <taxon>Flavobacteriaceae</taxon>
        <taxon>Zunongwangia</taxon>
    </lineage>
</organism>
<evidence type="ECO:0000313" key="10">
    <source>
        <dbReference type="EMBL" id="SFC75713.1"/>
    </source>
</evidence>
<dbReference type="NCBIfam" id="TIGR01320">
    <property type="entry name" value="mal_quin_oxido"/>
    <property type="match status" value="1"/>
</dbReference>
<dbReference type="InterPro" id="IPR006231">
    <property type="entry name" value="MQO"/>
</dbReference>
<dbReference type="OrthoDB" id="9763983at2"/>
<comment type="similarity">
    <text evidence="4 9">Belongs to the MQO family.</text>
</comment>
<comment type="catalytic activity">
    <reaction evidence="1 9">
        <text>(S)-malate + a quinone = a quinol + oxaloacetate</text>
        <dbReference type="Rhea" id="RHEA:46012"/>
        <dbReference type="ChEBI" id="CHEBI:15589"/>
        <dbReference type="ChEBI" id="CHEBI:16452"/>
        <dbReference type="ChEBI" id="CHEBI:24646"/>
        <dbReference type="ChEBI" id="CHEBI:132124"/>
        <dbReference type="EC" id="1.1.5.4"/>
    </reaction>
</comment>
<keyword evidence="11" id="KW-1185">Reference proteome</keyword>
<dbReference type="GO" id="GO:0008924">
    <property type="term" value="F:L-malate dehydrogenase (quinone) activity"/>
    <property type="evidence" value="ECO:0007669"/>
    <property type="project" value="UniProtKB-UniRule"/>
</dbReference>
<dbReference type="NCBIfam" id="NF003606">
    <property type="entry name" value="PRK05257.2-1"/>
    <property type="match status" value="1"/>
</dbReference>
<evidence type="ECO:0000256" key="3">
    <source>
        <dbReference type="ARBA" id="ARBA00005012"/>
    </source>
</evidence>
<dbReference type="RefSeq" id="WP_092544175.1">
    <property type="nucleotide sequence ID" value="NZ_FOKV01000008.1"/>
</dbReference>
<evidence type="ECO:0000256" key="9">
    <source>
        <dbReference type="HAMAP-Rule" id="MF_00212"/>
    </source>
</evidence>
<sequence>MIAKPNPKEKYDLICIGGGIMSATLALMTKIIDPDANLIIFERLKDVAQESTEAWNNSGTGHSAFCELNYTPQQEDGSIDISQAKEIFQQYEQSKQFWSYLLEKDMLKKPKSFIHSLPHHSWVTGQDNVDFLKKRHAEMTKSFMFEEMKFSKKPEDLKEWFPLIMKDRNPSEPMAGTRMELGTGVNFGNLTEQFFKILKEEFNVPILLDHDVLDIDPDGKDDWLVEVKYNKTGYKTYYDSEHVFIGAGGGALPLLQKVDIEEKEGYGGFPVSGQWLFCKNQEVIEKHHAKVYSKAGPDAPPMSTPHLDSRFINGKKQLLFGPFAGFSTKFLKEGSLLDLPKSIKLDNIPSMWGVFWHNIPLTKYLLEQIKMDHEDRMNELRTFVKDAKSNEWELKVAGQRVQIIKKDEEQGGTLEFGTDVVHSKDGKITALLGASPGASTAVHIMIDVLKIAFPGKLKEETVKAKLDEMIPFWNRKISEENKEEFREIQKKTSKLLELDVLH</sequence>
<dbReference type="EC" id="1.1.5.4" evidence="9"/>
<evidence type="ECO:0000256" key="6">
    <source>
        <dbReference type="ARBA" id="ARBA00022630"/>
    </source>
</evidence>
<dbReference type="STRING" id="1334022.SAMN04487907_108132"/>
<dbReference type="SUPFAM" id="SSF51905">
    <property type="entry name" value="FAD/NAD(P)-binding domain"/>
    <property type="match status" value="1"/>
</dbReference>
<evidence type="ECO:0000256" key="4">
    <source>
        <dbReference type="ARBA" id="ARBA00006389"/>
    </source>
</evidence>
<evidence type="ECO:0000256" key="2">
    <source>
        <dbReference type="ARBA" id="ARBA00001974"/>
    </source>
</evidence>
<dbReference type="GO" id="GO:0006099">
    <property type="term" value="P:tricarboxylic acid cycle"/>
    <property type="evidence" value="ECO:0007669"/>
    <property type="project" value="UniProtKB-UniRule"/>
</dbReference>
<gene>
    <name evidence="9" type="primary">mqo</name>
    <name evidence="10" type="ORF">SAMN04487907_108132</name>
</gene>
<name>A0A1I1LZF9_9FLAO</name>
<dbReference type="InterPro" id="IPR036188">
    <property type="entry name" value="FAD/NAD-bd_sf"/>
</dbReference>
<evidence type="ECO:0000256" key="5">
    <source>
        <dbReference type="ARBA" id="ARBA00022532"/>
    </source>
</evidence>
<keyword evidence="7 9" id="KW-0274">FAD</keyword>
<dbReference type="HAMAP" id="MF_00212">
    <property type="entry name" value="MQO"/>
    <property type="match status" value="1"/>
</dbReference>
<keyword evidence="5 9" id="KW-0816">Tricarboxylic acid cycle</keyword>
<dbReference type="AlphaFoldDB" id="A0A1I1LZF9"/>
<dbReference type="GO" id="GO:0047545">
    <property type="term" value="F:(S)-2-hydroxyglutarate dehydrogenase activity"/>
    <property type="evidence" value="ECO:0007669"/>
    <property type="project" value="TreeGrafter"/>
</dbReference>
<protein>
    <recommendedName>
        <fullName evidence="9">Probable malate:quinone oxidoreductase</fullName>
        <ecNumber evidence="9">1.1.5.4</ecNumber>
    </recommendedName>
    <alternativeName>
        <fullName evidence="9">MQO</fullName>
    </alternativeName>
    <alternativeName>
        <fullName evidence="9">Malate dehydrogenase [quinone]</fullName>
    </alternativeName>
</protein>
<dbReference type="UniPathway" id="UPA00223">
    <property type="reaction ID" value="UER01008"/>
</dbReference>